<dbReference type="InterPro" id="IPR018060">
    <property type="entry name" value="HTH_AraC"/>
</dbReference>
<evidence type="ECO:0000256" key="2">
    <source>
        <dbReference type="ARBA" id="ARBA00023125"/>
    </source>
</evidence>
<organism evidence="5 6">
    <name type="scientific">Klenkia brasiliensis</name>
    <dbReference type="NCBI Taxonomy" id="333142"/>
    <lineage>
        <taxon>Bacteria</taxon>
        <taxon>Bacillati</taxon>
        <taxon>Actinomycetota</taxon>
        <taxon>Actinomycetes</taxon>
        <taxon>Geodermatophilales</taxon>
        <taxon>Geodermatophilaceae</taxon>
        <taxon>Klenkia</taxon>
    </lineage>
</organism>
<dbReference type="GO" id="GO:0043565">
    <property type="term" value="F:sequence-specific DNA binding"/>
    <property type="evidence" value="ECO:0007669"/>
    <property type="project" value="InterPro"/>
</dbReference>
<evidence type="ECO:0000259" key="4">
    <source>
        <dbReference type="PROSITE" id="PS01124"/>
    </source>
</evidence>
<dbReference type="AlphaFoldDB" id="A0A1G8AAL8"/>
<dbReference type="PANTHER" id="PTHR46796:SF12">
    <property type="entry name" value="HTH-TYPE DNA-BINDING TRANSCRIPTIONAL ACTIVATOR EUTR"/>
    <property type="match status" value="1"/>
</dbReference>
<accession>A0A1G8AAL8</accession>
<evidence type="ECO:0000256" key="3">
    <source>
        <dbReference type="ARBA" id="ARBA00023163"/>
    </source>
</evidence>
<name>A0A1G8AAL8_9ACTN</name>
<keyword evidence="6" id="KW-1185">Reference proteome</keyword>
<dbReference type="SUPFAM" id="SSF46689">
    <property type="entry name" value="Homeodomain-like"/>
    <property type="match status" value="2"/>
</dbReference>
<keyword evidence="2 5" id="KW-0238">DNA-binding</keyword>
<dbReference type="RefSeq" id="WP_207508326.1">
    <property type="nucleotide sequence ID" value="NZ_FNCF01000011.1"/>
</dbReference>
<feature type="domain" description="HTH araC/xylS-type" evidence="4">
    <location>
        <begin position="208"/>
        <end position="309"/>
    </location>
</feature>
<keyword evidence="1" id="KW-0805">Transcription regulation</keyword>
<dbReference type="Gene3D" id="1.10.10.60">
    <property type="entry name" value="Homeodomain-like"/>
    <property type="match status" value="1"/>
</dbReference>
<dbReference type="Proteomes" id="UP000198863">
    <property type="component" value="Unassembled WGS sequence"/>
</dbReference>
<protein>
    <submittedName>
        <fullName evidence="5">AraC-type DNA-binding protein</fullName>
    </submittedName>
</protein>
<dbReference type="InterPro" id="IPR050204">
    <property type="entry name" value="AraC_XylS_family_regulators"/>
</dbReference>
<dbReference type="InterPro" id="IPR009057">
    <property type="entry name" value="Homeodomain-like_sf"/>
</dbReference>
<keyword evidence="3" id="KW-0804">Transcription</keyword>
<evidence type="ECO:0000256" key="1">
    <source>
        <dbReference type="ARBA" id="ARBA00023015"/>
    </source>
</evidence>
<evidence type="ECO:0000313" key="6">
    <source>
        <dbReference type="Proteomes" id="UP000198863"/>
    </source>
</evidence>
<dbReference type="PROSITE" id="PS01124">
    <property type="entry name" value="HTH_ARAC_FAMILY_2"/>
    <property type="match status" value="1"/>
</dbReference>
<gene>
    <name evidence="5" type="ORF">SAMN05660324_0081</name>
</gene>
<dbReference type="SMART" id="SM00342">
    <property type="entry name" value="HTH_ARAC"/>
    <property type="match status" value="1"/>
</dbReference>
<dbReference type="Pfam" id="PF12833">
    <property type="entry name" value="HTH_18"/>
    <property type="match status" value="1"/>
</dbReference>
<dbReference type="EMBL" id="FNCF01000011">
    <property type="protein sequence ID" value="SDH17927.1"/>
    <property type="molecule type" value="Genomic_DNA"/>
</dbReference>
<proteinExistence type="predicted"/>
<reference evidence="6" key="1">
    <citation type="submission" date="2016-10" db="EMBL/GenBank/DDBJ databases">
        <authorList>
            <person name="Varghese N."/>
            <person name="Submissions S."/>
        </authorList>
    </citation>
    <scope>NUCLEOTIDE SEQUENCE [LARGE SCALE GENOMIC DNA]</scope>
    <source>
        <strain evidence="6">DSM 44526</strain>
    </source>
</reference>
<dbReference type="GO" id="GO:0003700">
    <property type="term" value="F:DNA-binding transcription factor activity"/>
    <property type="evidence" value="ECO:0007669"/>
    <property type="project" value="InterPro"/>
</dbReference>
<evidence type="ECO:0000313" key="5">
    <source>
        <dbReference type="EMBL" id="SDH17927.1"/>
    </source>
</evidence>
<sequence length="309" mass="33368">MTHLSLEVRGPDQTAAVLAQRYAVVIDSTLATPGMRLEQDSVPGVDLSRIRYAMDFTAAAHEPRAATFIARLRTGALGYRFAHHDNRWAAGDVFVATPAGSTMWVEVHDCDVEFAAIAPSAFVAVAQTAAGGPPALTGWRPVSGTAGQQWLRTFDFARRTAADPGTPPLMAGAAARLVAATALATFPNDATVDPTVEDRRDALPLTVRRAVAFIEAHPDRDVSVVDIAAAVHVTPRAVQLAFRRHLGTTPMAYLRRVRLDRAHAELRSADPARTTVTAVAGRWGFTDAGRFARRYRETYGRPPSTTLYS</sequence>
<dbReference type="PANTHER" id="PTHR46796">
    <property type="entry name" value="HTH-TYPE TRANSCRIPTIONAL ACTIVATOR RHAS-RELATED"/>
    <property type="match status" value="1"/>
</dbReference>